<dbReference type="InterPro" id="IPR025420">
    <property type="entry name" value="DUF4143"/>
</dbReference>
<gene>
    <name evidence="2" type="ORF">ENW00_07305</name>
</gene>
<protein>
    <submittedName>
        <fullName evidence="2">DUF4143 domain-containing protein</fullName>
    </submittedName>
</protein>
<feature type="non-terminal residue" evidence="2">
    <location>
        <position position="75"/>
    </location>
</feature>
<proteinExistence type="predicted"/>
<organism evidence="2">
    <name type="scientific">Dictyoglomus thermophilum</name>
    <dbReference type="NCBI Taxonomy" id="14"/>
    <lineage>
        <taxon>Bacteria</taxon>
        <taxon>Pseudomonadati</taxon>
        <taxon>Dictyoglomota</taxon>
        <taxon>Dictyoglomia</taxon>
        <taxon>Dictyoglomales</taxon>
        <taxon>Dictyoglomaceae</taxon>
        <taxon>Dictyoglomus</taxon>
    </lineage>
</organism>
<dbReference type="Pfam" id="PF13635">
    <property type="entry name" value="DUF4143"/>
    <property type="match status" value="1"/>
</dbReference>
<dbReference type="EMBL" id="DTIN01000030">
    <property type="protein sequence ID" value="HFX13935.1"/>
    <property type="molecule type" value="Genomic_DNA"/>
</dbReference>
<name>A0A7C3MKS3_DICTH</name>
<evidence type="ECO:0000259" key="1">
    <source>
        <dbReference type="Pfam" id="PF13635"/>
    </source>
</evidence>
<accession>A0A7C3MKS3</accession>
<feature type="domain" description="DUF4143" evidence="1">
    <location>
        <begin position="5"/>
        <end position="47"/>
    </location>
</feature>
<comment type="caution">
    <text evidence="2">The sequence shown here is derived from an EMBL/GenBank/DDBJ whole genome shotgun (WGS) entry which is preliminary data.</text>
</comment>
<dbReference type="PANTHER" id="PTHR43566">
    <property type="entry name" value="CONSERVED PROTEIN"/>
    <property type="match status" value="1"/>
</dbReference>
<dbReference type="PANTHER" id="PTHR43566:SF2">
    <property type="entry name" value="DUF4143 DOMAIN-CONTAINING PROTEIN"/>
    <property type="match status" value="1"/>
</dbReference>
<reference evidence="2" key="1">
    <citation type="journal article" date="2020" name="mSystems">
        <title>Genome- and Community-Level Interaction Insights into Carbon Utilization and Element Cycling Functions of Hydrothermarchaeota in Hydrothermal Sediment.</title>
        <authorList>
            <person name="Zhou Z."/>
            <person name="Liu Y."/>
            <person name="Xu W."/>
            <person name="Pan J."/>
            <person name="Luo Z.H."/>
            <person name="Li M."/>
        </authorList>
    </citation>
    <scope>NUCLEOTIDE SEQUENCE [LARGE SCALE GENOMIC DNA]</scope>
    <source>
        <strain evidence="2">SpSt-81</strain>
    </source>
</reference>
<sequence>MLFLNLQAYSELIIPKGKLYYYRSISGKEVDFIIEWGRKILAFEIKHTENPTMKDIKNLLDFIKESPNSVRGVLI</sequence>
<evidence type="ECO:0000313" key="2">
    <source>
        <dbReference type="EMBL" id="HFX13935.1"/>
    </source>
</evidence>
<dbReference type="AlphaFoldDB" id="A0A7C3MKS3"/>